<keyword evidence="8" id="KW-1185">Reference proteome</keyword>
<evidence type="ECO:0000313" key="8">
    <source>
        <dbReference type="Proteomes" id="UP001500167"/>
    </source>
</evidence>
<name>A0ABP7ZWY3_9SPHI</name>
<protein>
    <submittedName>
        <fullName evidence="7">RagB/SusD family nutrient uptake outer membrane protein</fullName>
    </submittedName>
</protein>
<comment type="subcellular location">
    <subcellularLocation>
        <location evidence="1">Cell outer membrane</location>
    </subcellularLocation>
</comment>
<feature type="domain" description="RagB/SusD" evidence="6">
    <location>
        <begin position="301"/>
        <end position="608"/>
    </location>
</feature>
<comment type="similarity">
    <text evidence="2">Belongs to the SusD family.</text>
</comment>
<accession>A0ABP7ZWY3</accession>
<evidence type="ECO:0000256" key="2">
    <source>
        <dbReference type="ARBA" id="ARBA00006275"/>
    </source>
</evidence>
<evidence type="ECO:0000313" key="7">
    <source>
        <dbReference type="EMBL" id="GAA4172353.1"/>
    </source>
</evidence>
<proteinExistence type="inferred from homology"/>
<organism evidence="7 8">
    <name type="scientific">Sphingobacterium ginsenosidimutans</name>
    <dbReference type="NCBI Taxonomy" id="687845"/>
    <lineage>
        <taxon>Bacteria</taxon>
        <taxon>Pseudomonadati</taxon>
        <taxon>Bacteroidota</taxon>
        <taxon>Sphingobacteriia</taxon>
        <taxon>Sphingobacteriales</taxon>
        <taxon>Sphingobacteriaceae</taxon>
        <taxon>Sphingobacterium</taxon>
    </lineage>
</organism>
<evidence type="ECO:0000259" key="6">
    <source>
        <dbReference type="Pfam" id="PF07980"/>
    </source>
</evidence>
<evidence type="ECO:0000256" key="5">
    <source>
        <dbReference type="ARBA" id="ARBA00023237"/>
    </source>
</evidence>
<sequence>MTIIMQNIKRKIIKIGALLGALFLIMSCNDDFMDRYPTTSVTPEVFFSNVNDLKTYTDGFYGSLSAPIADLGTDNLAHYNSGSTIDEIMRGGVSAQNAAVWSWSALRNINFFLENAGRVKGASAADVNHYIGIAKFFRARFYIDKVNQYSDVPWYSQTMGTSDIELLHKKQDSRSLVVDSIMADLEFAAANIKPDGHKSTVTKWGALAQLAQFALQEGTFRKYHSYLNLSGSANTFLQRAVSATEEIMKSNKFSISNAGGVNRAYRDLFISLNLQANPETILFIDYDKDLGRRRNTHTVLDYEWALSQTLMENYLMKDGKRFTDQADYKTKNIDQIFVNRDPRLEQTFMKPGFQSVNATTPQRLKPTLGGYNQIKFYPEIADMISWEAAYTDAFVFRYAEILLIFAEAKAELGILTSQADLDKSVNLLRQRVGMPSMQLGEANANVDPVLQAYYSNVKGGNVGLILEIRRERRVELACEGQRYRDVFRWEVGERLADQQQGMYVKALGPMDVTGDGKIDIAILESAKDTGPIKDLTEEEKKNISLYYLKDANGNNTSIYLENGNNGHIMFTVARDKKKTFEKPKYYYYPVANSQMVLDGSKLVQTNFW</sequence>
<keyword evidence="3" id="KW-0732">Signal</keyword>
<reference evidence="8" key="1">
    <citation type="journal article" date="2019" name="Int. J. Syst. Evol. Microbiol.">
        <title>The Global Catalogue of Microorganisms (GCM) 10K type strain sequencing project: providing services to taxonomists for standard genome sequencing and annotation.</title>
        <authorList>
            <consortium name="The Broad Institute Genomics Platform"/>
            <consortium name="The Broad Institute Genome Sequencing Center for Infectious Disease"/>
            <person name="Wu L."/>
            <person name="Ma J."/>
        </authorList>
    </citation>
    <scope>NUCLEOTIDE SEQUENCE [LARGE SCALE GENOMIC DNA]</scope>
    <source>
        <strain evidence="8">JCM 16722</strain>
    </source>
</reference>
<keyword evidence="5" id="KW-0998">Cell outer membrane</keyword>
<dbReference type="InterPro" id="IPR012944">
    <property type="entry name" value="SusD_RagB_dom"/>
</dbReference>
<dbReference type="Pfam" id="PF07980">
    <property type="entry name" value="SusD_RagB"/>
    <property type="match status" value="1"/>
</dbReference>
<dbReference type="Proteomes" id="UP001500167">
    <property type="component" value="Unassembled WGS sequence"/>
</dbReference>
<dbReference type="InterPro" id="IPR011990">
    <property type="entry name" value="TPR-like_helical_dom_sf"/>
</dbReference>
<evidence type="ECO:0000256" key="1">
    <source>
        <dbReference type="ARBA" id="ARBA00004442"/>
    </source>
</evidence>
<keyword evidence="4" id="KW-0472">Membrane</keyword>
<gene>
    <name evidence="7" type="ORF">GCM10022218_13840</name>
</gene>
<evidence type="ECO:0000256" key="4">
    <source>
        <dbReference type="ARBA" id="ARBA00023136"/>
    </source>
</evidence>
<dbReference type="EMBL" id="BAAAZK010000002">
    <property type="protein sequence ID" value="GAA4172353.1"/>
    <property type="molecule type" value="Genomic_DNA"/>
</dbReference>
<dbReference type="Gene3D" id="1.25.40.390">
    <property type="match status" value="1"/>
</dbReference>
<dbReference type="SUPFAM" id="SSF48452">
    <property type="entry name" value="TPR-like"/>
    <property type="match status" value="1"/>
</dbReference>
<evidence type="ECO:0000256" key="3">
    <source>
        <dbReference type="ARBA" id="ARBA00022729"/>
    </source>
</evidence>
<comment type="caution">
    <text evidence="7">The sequence shown here is derived from an EMBL/GenBank/DDBJ whole genome shotgun (WGS) entry which is preliminary data.</text>
</comment>